<protein>
    <recommendedName>
        <fullName evidence="3">Transposase</fullName>
    </recommendedName>
</protein>
<comment type="caution">
    <text evidence="1">The sequence shown here is derived from an EMBL/GenBank/DDBJ whole genome shotgun (WGS) entry which is preliminary data.</text>
</comment>
<gene>
    <name evidence="1" type="primary">NCL1_45998</name>
    <name evidence="1" type="ORF">TNCV_3108581</name>
</gene>
<dbReference type="GO" id="GO:0003676">
    <property type="term" value="F:nucleic acid binding"/>
    <property type="evidence" value="ECO:0007669"/>
    <property type="project" value="InterPro"/>
</dbReference>
<evidence type="ECO:0000313" key="1">
    <source>
        <dbReference type="EMBL" id="GFY06179.1"/>
    </source>
</evidence>
<dbReference type="Gene3D" id="3.30.420.10">
    <property type="entry name" value="Ribonuclease H-like superfamily/Ribonuclease H"/>
    <property type="match status" value="1"/>
</dbReference>
<name>A0A8X6S3L3_TRICX</name>
<dbReference type="Proteomes" id="UP000887159">
    <property type="component" value="Unassembled WGS sequence"/>
</dbReference>
<keyword evidence="2" id="KW-1185">Reference proteome</keyword>
<dbReference type="EMBL" id="BMAU01021257">
    <property type="protein sequence ID" value="GFY06179.1"/>
    <property type="molecule type" value="Genomic_DNA"/>
</dbReference>
<dbReference type="InterPro" id="IPR036397">
    <property type="entry name" value="RNaseH_sf"/>
</dbReference>
<reference evidence="1" key="1">
    <citation type="submission" date="2020-08" db="EMBL/GenBank/DDBJ databases">
        <title>Multicomponent nature underlies the extraordinary mechanical properties of spider dragline silk.</title>
        <authorList>
            <person name="Kono N."/>
            <person name="Nakamura H."/>
            <person name="Mori M."/>
            <person name="Yoshida Y."/>
            <person name="Ohtoshi R."/>
            <person name="Malay A.D."/>
            <person name="Moran D.A.P."/>
            <person name="Tomita M."/>
            <person name="Numata K."/>
            <person name="Arakawa K."/>
        </authorList>
    </citation>
    <scope>NUCLEOTIDE SEQUENCE</scope>
</reference>
<dbReference type="AlphaFoldDB" id="A0A8X6S3L3"/>
<accession>A0A8X6S3L3</accession>
<organism evidence="1 2">
    <name type="scientific">Trichonephila clavipes</name>
    <name type="common">Golden silk orbweaver</name>
    <name type="synonym">Nephila clavipes</name>
    <dbReference type="NCBI Taxonomy" id="2585209"/>
    <lineage>
        <taxon>Eukaryota</taxon>
        <taxon>Metazoa</taxon>
        <taxon>Ecdysozoa</taxon>
        <taxon>Arthropoda</taxon>
        <taxon>Chelicerata</taxon>
        <taxon>Arachnida</taxon>
        <taxon>Araneae</taxon>
        <taxon>Araneomorphae</taxon>
        <taxon>Entelegynae</taxon>
        <taxon>Araneoidea</taxon>
        <taxon>Nephilidae</taxon>
        <taxon>Trichonephila</taxon>
    </lineage>
</organism>
<evidence type="ECO:0000313" key="2">
    <source>
        <dbReference type="Proteomes" id="UP000887159"/>
    </source>
</evidence>
<proteinExistence type="predicted"/>
<evidence type="ECO:0008006" key="3">
    <source>
        <dbReference type="Google" id="ProtNLM"/>
    </source>
</evidence>
<sequence>MSPIERVWDLVGRRFTREPRLATSKDELLLRIQAIWNSLPQADIQNLFDSIPRCSSTYCNHLLQLSQFAQSSSKLRFQKAIPFNCLNDRVMPNETNSNTPSARV</sequence>